<evidence type="ECO:0000313" key="2">
    <source>
        <dbReference type="EMBL" id="KAK4729526.1"/>
    </source>
</evidence>
<reference evidence="2 3" key="1">
    <citation type="submission" date="2023-10" db="EMBL/GenBank/DDBJ databases">
        <title>Genome-Wide Identification Analysis in wild type Solanum Pinnatisectum Reveals Some Genes Defensing Phytophthora Infestans.</title>
        <authorList>
            <person name="Sun C."/>
        </authorList>
    </citation>
    <scope>NUCLEOTIDE SEQUENCE [LARGE SCALE GENOMIC DNA]</scope>
    <source>
        <strain evidence="2">LQN</strain>
        <tissue evidence="2">Leaf</tissue>
    </source>
</reference>
<dbReference type="GO" id="GO:0004523">
    <property type="term" value="F:RNA-DNA hybrid ribonuclease activity"/>
    <property type="evidence" value="ECO:0007669"/>
    <property type="project" value="InterPro"/>
</dbReference>
<dbReference type="Pfam" id="PF13456">
    <property type="entry name" value="RVT_3"/>
    <property type="match status" value="1"/>
</dbReference>
<protein>
    <recommendedName>
        <fullName evidence="1">RNase H type-1 domain-containing protein</fullName>
    </recommendedName>
</protein>
<dbReference type="AlphaFoldDB" id="A0AAV9LUW0"/>
<dbReference type="PANTHER" id="PTHR47723:SF19">
    <property type="entry name" value="POLYNUCLEOTIDYL TRANSFERASE, RIBONUCLEASE H-LIKE SUPERFAMILY PROTEIN"/>
    <property type="match status" value="1"/>
</dbReference>
<keyword evidence="3" id="KW-1185">Reference proteome</keyword>
<proteinExistence type="predicted"/>
<dbReference type="Proteomes" id="UP001311915">
    <property type="component" value="Unassembled WGS sequence"/>
</dbReference>
<comment type="caution">
    <text evidence="2">The sequence shown here is derived from an EMBL/GenBank/DDBJ whole genome shotgun (WGS) entry which is preliminary data.</text>
</comment>
<feature type="domain" description="RNase H type-1" evidence="1">
    <location>
        <begin position="2"/>
        <end position="52"/>
    </location>
</feature>
<gene>
    <name evidence="2" type="ORF">R3W88_022514</name>
</gene>
<organism evidence="2 3">
    <name type="scientific">Solanum pinnatisectum</name>
    <name type="common">tansyleaf nightshade</name>
    <dbReference type="NCBI Taxonomy" id="50273"/>
    <lineage>
        <taxon>Eukaryota</taxon>
        <taxon>Viridiplantae</taxon>
        <taxon>Streptophyta</taxon>
        <taxon>Embryophyta</taxon>
        <taxon>Tracheophyta</taxon>
        <taxon>Spermatophyta</taxon>
        <taxon>Magnoliopsida</taxon>
        <taxon>eudicotyledons</taxon>
        <taxon>Gunneridae</taxon>
        <taxon>Pentapetalae</taxon>
        <taxon>asterids</taxon>
        <taxon>lamiids</taxon>
        <taxon>Solanales</taxon>
        <taxon>Solanaceae</taxon>
        <taxon>Solanoideae</taxon>
        <taxon>Solaneae</taxon>
        <taxon>Solanum</taxon>
    </lineage>
</organism>
<accession>A0AAV9LUW0</accession>
<dbReference type="EMBL" id="JAWPEI010000004">
    <property type="protein sequence ID" value="KAK4729526.1"/>
    <property type="molecule type" value="Genomic_DNA"/>
</dbReference>
<name>A0AAV9LUW0_9SOLN</name>
<dbReference type="InterPro" id="IPR002156">
    <property type="entry name" value="RNaseH_domain"/>
</dbReference>
<evidence type="ECO:0000259" key="1">
    <source>
        <dbReference type="Pfam" id="PF13456"/>
    </source>
</evidence>
<sequence>MGGTGGVVRDHLGSWIVGFSCKVKVVNAHHAELLALLYGLNLAQKININHLSMLLLMGGSTMKHIMREANSIADILAKYGRKTMDPNMPMNKLFVFEASPSFTLKALEGDANGTISFRLVPFCMDEPTI</sequence>
<dbReference type="PANTHER" id="PTHR47723">
    <property type="entry name" value="OS05G0353850 PROTEIN"/>
    <property type="match status" value="1"/>
</dbReference>
<evidence type="ECO:0000313" key="3">
    <source>
        <dbReference type="Proteomes" id="UP001311915"/>
    </source>
</evidence>
<dbReference type="InterPro" id="IPR053151">
    <property type="entry name" value="RNase_H-like"/>
</dbReference>
<dbReference type="GO" id="GO:0003676">
    <property type="term" value="F:nucleic acid binding"/>
    <property type="evidence" value="ECO:0007669"/>
    <property type="project" value="InterPro"/>
</dbReference>